<feature type="domain" description="FecR protein" evidence="2">
    <location>
        <begin position="111"/>
        <end position="201"/>
    </location>
</feature>
<accession>A0A1E1F0S9</accession>
<evidence type="ECO:0000313" key="3">
    <source>
        <dbReference type="EMBL" id="BAV64114.1"/>
    </source>
</evidence>
<evidence type="ECO:0000259" key="2">
    <source>
        <dbReference type="Pfam" id="PF04773"/>
    </source>
</evidence>
<gene>
    <name evidence="3" type="ORF">SCLO_1010740</name>
</gene>
<organism evidence="3 4">
    <name type="scientific">Sphingobium cloacae</name>
    <dbReference type="NCBI Taxonomy" id="120107"/>
    <lineage>
        <taxon>Bacteria</taxon>
        <taxon>Pseudomonadati</taxon>
        <taxon>Pseudomonadota</taxon>
        <taxon>Alphaproteobacteria</taxon>
        <taxon>Sphingomonadales</taxon>
        <taxon>Sphingomonadaceae</taxon>
        <taxon>Sphingobium</taxon>
    </lineage>
</organism>
<dbReference type="AlphaFoldDB" id="A0A1E1F0S9"/>
<dbReference type="InterPro" id="IPR012373">
    <property type="entry name" value="Ferrdict_sens_TM"/>
</dbReference>
<dbReference type="EMBL" id="AP017655">
    <property type="protein sequence ID" value="BAV64114.1"/>
    <property type="molecule type" value="Genomic_DNA"/>
</dbReference>
<dbReference type="GO" id="GO:0016989">
    <property type="term" value="F:sigma factor antagonist activity"/>
    <property type="evidence" value="ECO:0007669"/>
    <property type="project" value="TreeGrafter"/>
</dbReference>
<name>A0A1E1F0S9_9SPHN</name>
<evidence type="ECO:0000256" key="1">
    <source>
        <dbReference type="SAM" id="Phobius"/>
    </source>
</evidence>
<keyword evidence="1" id="KW-1133">Transmembrane helix</keyword>
<feature type="transmembrane region" description="Helical" evidence="1">
    <location>
        <begin position="85"/>
        <end position="104"/>
    </location>
</feature>
<keyword evidence="4" id="KW-1185">Reference proteome</keyword>
<keyword evidence="1" id="KW-0812">Transmembrane</keyword>
<proteinExistence type="predicted"/>
<evidence type="ECO:0000313" key="4">
    <source>
        <dbReference type="Proteomes" id="UP000218272"/>
    </source>
</evidence>
<reference evidence="3 4" key="1">
    <citation type="submission" date="2016-10" db="EMBL/GenBank/DDBJ databases">
        <title>Complete Genome Sequence of the Nonylphenol-Degrading Bacterium Sphingobium cloacae JCM 10874T.</title>
        <authorList>
            <person name="Ootsuka M."/>
            <person name="Nishizawa T."/>
            <person name="Ohta H."/>
        </authorList>
    </citation>
    <scope>NUCLEOTIDE SEQUENCE [LARGE SCALE GENOMIC DNA]</scope>
    <source>
        <strain evidence="3 4">JCM 10874</strain>
    </source>
</reference>
<keyword evidence="1" id="KW-0472">Membrane</keyword>
<dbReference type="Pfam" id="PF04773">
    <property type="entry name" value="FecR"/>
    <property type="match status" value="1"/>
</dbReference>
<dbReference type="Proteomes" id="UP000218272">
    <property type="component" value="Chromosome SCLO_1"/>
</dbReference>
<dbReference type="Gene3D" id="2.60.120.1440">
    <property type="match status" value="1"/>
</dbReference>
<dbReference type="PIRSF" id="PIRSF018266">
    <property type="entry name" value="FecR"/>
    <property type="match status" value="1"/>
</dbReference>
<protein>
    <submittedName>
        <fullName evidence="3">Iron dicitrate transport regulator FecR</fullName>
    </submittedName>
</protein>
<dbReference type="PANTHER" id="PTHR30273">
    <property type="entry name" value="PERIPLASMIC SIGNAL SENSOR AND SIGMA FACTOR ACTIVATOR FECR-RELATED"/>
    <property type="match status" value="1"/>
</dbReference>
<dbReference type="InterPro" id="IPR006860">
    <property type="entry name" value="FecR"/>
</dbReference>
<sequence>MNRADAMIHEDALLWVIRTRDPEFVDWEGFTAWLEVDPAHAAAYDALMARDAGLDAIIPADPVHMPAPANDAGDPAGRRWRPMRWIGGGAMAAALVAAVSLGVMNRSDIYTVTTAPGETRSIALDDGTKIDVNGGTTLRLDRKNLRFAALDKGEAAFTVRHDEANPFRVTVGDDLFEDAGTVFNIVRSEASTRIGVSEGKVIYNPRAEAIALPAGRALTDDASGVKVMNIAPEAVASWRSGRLVYANAPIGEVGEDIARSIGVRLSATPGAAAMRFTGTIALDKDPARFFAGAAPLMGLTAVRQGDGWLLKEGDGPQS</sequence>
<dbReference type="PANTHER" id="PTHR30273:SF2">
    <property type="entry name" value="PROTEIN FECR"/>
    <property type="match status" value="1"/>
</dbReference>
<dbReference type="KEGG" id="sclo:SCLO_1010740"/>